<reference evidence="1 2" key="1">
    <citation type="submission" date="2017-09" db="EMBL/GenBank/DDBJ databases">
        <title>Complete genome sequence of Verrucomicrobial strain HZ-65, isolated from freshwater.</title>
        <authorList>
            <person name="Choi A."/>
        </authorList>
    </citation>
    <scope>NUCLEOTIDE SEQUENCE [LARGE SCALE GENOMIC DNA]</scope>
    <source>
        <strain evidence="1 2">HZ-65</strain>
    </source>
</reference>
<proteinExistence type="predicted"/>
<dbReference type="KEGG" id="vbh:CMV30_03400"/>
<name>A0A290Q455_9BACT</name>
<keyword evidence="2" id="KW-1185">Reference proteome</keyword>
<sequence>MAEFIDNLKRNASNRPKRKATLLSHLKSHLGGTLSESELASKFELLRTRTGLVIDAKGAVTYPVF</sequence>
<dbReference type="Proteomes" id="UP000217265">
    <property type="component" value="Chromosome"/>
</dbReference>
<evidence type="ECO:0000313" key="2">
    <source>
        <dbReference type="Proteomes" id="UP000217265"/>
    </source>
</evidence>
<dbReference type="AlphaFoldDB" id="A0A290Q455"/>
<evidence type="ECO:0000313" key="1">
    <source>
        <dbReference type="EMBL" id="ATC63077.1"/>
    </source>
</evidence>
<gene>
    <name evidence="1" type="ORF">CMV30_03400</name>
</gene>
<dbReference type="EMBL" id="CP023344">
    <property type="protein sequence ID" value="ATC63077.1"/>
    <property type="molecule type" value="Genomic_DNA"/>
</dbReference>
<accession>A0A290Q455</accession>
<protein>
    <submittedName>
        <fullName evidence="1">Uncharacterized protein</fullName>
    </submittedName>
</protein>
<organism evidence="1 2">
    <name type="scientific">Nibricoccus aquaticus</name>
    <dbReference type="NCBI Taxonomy" id="2576891"/>
    <lineage>
        <taxon>Bacteria</taxon>
        <taxon>Pseudomonadati</taxon>
        <taxon>Verrucomicrobiota</taxon>
        <taxon>Opitutia</taxon>
        <taxon>Opitutales</taxon>
        <taxon>Opitutaceae</taxon>
        <taxon>Nibricoccus</taxon>
    </lineage>
</organism>